<dbReference type="EMBL" id="CP016503">
    <property type="protein sequence ID" value="ANV97392.1"/>
    <property type="molecule type" value="Genomic_DNA"/>
</dbReference>
<dbReference type="InterPro" id="IPR029044">
    <property type="entry name" value="Nucleotide-diphossugar_trans"/>
</dbReference>
<keyword evidence="3" id="KW-0448">Lipopolysaccharide biosynthesis</keyword>
<dbReference type="PANTHER" id="PTHR42866">
    <property type="entry name" value="3-DEOXY-MANNO-OCTULOSONATE CYTIDYLYLTRANSFERASE"/>
    <property type="match status" value="1"/>
</dbReference>
<dbReference type="AlphaFoldDB" id="A0A1B1U3U0"/>
<evidence type="ECO:0000313" key="5">
    <source>
        <dbReference type="Proteomes" id="UP000092884"/>
    </source>
</evidence>
<dbReference type="GO" id="GO:0005829">
    <property type="term" value="C:cytosol"/>
    <property type="evidence" value="ECO:0007669"/>
    <property type="project" value="TreeGrafter"/>
</dbReference>
<keyword evidence="2 4" id="KW-0548">Nucleotidyltransferase</keyword>
<name>A0A1B1U3U0_9HELI</name>
<dbReference type="STRING" id="222136.BBW65_00520"/>
<keyword evidence="5" id="KW-1185">Reference proteome</keyword>
<dbReference type="RefSeq" id="WP_066338319.1">
    <property type="nucleotide sequence ID" value="NZ_CP016503.1"/>
</dbReference>
<keyword evidence="1 4" id="KW-0808">Transferase</keyword>
<dbReference type="Pfam" id="PF02348">
    <property type="entry name" value="CTP_transf_3"/>
    <property type="match status" value="1"/>
</dbReference>
<accession>A0A1B1U3U0</accession>
<evidence type="ECO:0000256" key="1">
    <source>
        <dbReference type="ARBA" id="ARBA00022679"/>
    </source>
</evidence>
<dbReference type="OrthoDB" id="9815559at2"/>
<dbReference type="InterPro" id="IPR004528">
    <property type="entry name" value="KdsB"/>
</dbReference>
<reference evidence="5" key="1">
    <citation type="submission" date="2016-07" db="EMBL/GenBank/DDBJ databases">
        <authorList>
            <person name="Florea S."/>
            <person name="Webb J.S."/>
            <person name="Jaromczyk J."/>
            <person name="Schardl C.L."/>
        </authorList>
    </citation>
    <scope>NUCLEOTIDE SEQUENCE [LARGE SCALE GENOMIC DNA]</scope>
    <source>
        <strain evidence="5">MIT 01-6242</strain>
    </source>
</reference>
<dbReference type="GO" id="GO:0009103">
    <property type="term" value="P:lipopolysaccharide biosynthetic process"/>
    <property type="evidence" value="ECO:0007669"/>
    <property type="project" value="UniProtKB-KW"/>
</dbReference>
<dbReference type="CDD" id="cd02517">
    <property type="entry name" value="CMP-KDO-Synthetase"/>
    <property type="match status" value="1"/>
</dbReference>
<evidence type="ECO:0000313" key="4">
    <source>
        <dbReference type="EMBL" id="ANV97392.1"/>
    </source>
</evidence>
<dbReference type="NCBIfam" id="TIGR00466">
    <property type="entry name" value="kdsB"/>
    <property type="match status" value="1"/>
</dbReference>
<protein>
    <submittedName>
        <fullName evidence="4">3-deoxy-D-manno-octulosonate cytidylyltransferase</fullName>
    </submittedName>
</protein>
<dbReference type="Gene3D" id="3.90.550.10">
    <property type="entry name" value="Spore Coat Polysaccharide Biosynthesis Protein SpsA, Chain A"/>
    <property type="match status" value="1"/>
</dbReference>
<proteinExistence type="predicted"/>
<dbReference type="InterPro" id="IPR003329">
    <property type="entry name" value="Cytidylyl_trans"/>
</dbReference>
<organism evidence="4 5">
    <name type="scientific">Helicobacter enhydrae</name>
    <dbReference type="NCBI Taxonomy" id="222136"/>
    <lineage>
        <taxon>Bacteria</taxon>
        <taxon>Pseudomonadati</taxon>
        <taxon>Campylobacterota</taxon>
        <taxon>Epsilonproteobacteria</taxon>
        <taxon>Campylobacterales</taxon>
        <taxon>Helicobacteraceae</taxon>
        <taxon>Helicobacter</taxon>
    </lineage>
</organism>
<gene>
    <name evidence="4" type="ORF">BBW65_00520</name>
</gene>
<evidence type="ECO:0000256" key="3">
    <source>
        <dbReference type="ARBA" id="ARBA00022985"/>
    </source>
</evidence>
<dbReference type="KEGG" id="het:BBW65_00520"/>
<dbReference type="SUPFAM" id="SSF53448">
    <property type="entry name" value="Nucleotide-diphospho-sugar transferases"/>
    <property type="match status" value="1"/>
</dbReference>
<dbReference type="Proteomes" id="UP000092884">
    <property type="component" value="Chromosome"/>
</dbReference>
<dbReference type="GO" id="GO:0008690">
    <property type="term" value="F:3-deoxy-manno-octulosonate cytidylyltransferase activity"/>
    <property type="evidence" value="ECO:0007669"/>
    <property type="project" value="InterPro"/>
</dbReference>
<evidence type="ECO:0000256" key="2">
    <source>
        <dbReference type="ARBA" id="ARBA00022695"/>
    </source>
</evidence>
<dbReference type="NCBIfam" id="NF003952">
    <property type="entry name" value="PRK05450.1-5"/>
    <property type="match status" value="1"/>
</dbReference>
<sequence>MIIIPARLHSTRFPQKMLSEILGIPLIVRTALRAQEVDEVVVATDSKEIAQICESYHIEAILTKETHSSGTDRCAEAVEILRLEPDEIVINMQGDEPFLEAEILSKLKNLMQTSTAFMGTCIKSIAEDESCDPNLVKVVLDSGGNALYFSRSKIPYNRDQAQCEYFGHLGVYGFKAKHLLEFCALPKSPLEEIEKLEQLRALYHQKRIETLLVETQSIGIDTAEDRELAIQRFLKA</sequence>
<dbReference type="PANTHER" id="PTHR42866:SF2">
    <property type="entry name" value="3-DEOXY-MANNO-OCTULOSONATE CYTIDYLYLTRANSFERASE, MITOCHONDRIAL"/>
    <property type="match status" value="1"/>
</dbReference>